<dbReference type="Gene3D" id="3.40.50.2300">
    <property type="match status" value="1"/>
</dbReference>
<evidence type="ECO:0000313" key="3">
    <source>
        <dbReference type="Proteomes" id="UP000270296"/>
    </source>
</evidence>
<evidence type="ECO:0000313" key="2">
    <source>
        <dbReference type="EMBL" id="VDP11136.1"/>
    </source>
</evidence>
<evidence type="ECO:0000256" key="1">
    <source>
        <dbReference type="SAM" id="SignalP"/>
    </source>
</evidence>
<feature type="signal peptide" evidence="1">
    <location>
        <begin position="1"/>
        <end position="16"/>
    </location>
</feature>
<dbReference type="AlphaFoldDB" id="A0A183ITH4"/>
<keyword evidence="3" id="KW-1185">Reference proteome</keyword>
<dbReference type="Proteomes" id="UP000270296">
    <property type="component" value="Unassembled WGS sequence"/>
</dbReference>
<organism evidence="4">
    <name type="scientific">Soboliphyme baturini</name>
    <dbReference type="NCBI Taxonomy" id="241478"/>
    <lineage>
        <taxon>Eukaryota</taxon>
        <taxon>Metazoa</taxon>
        <taxon>Ecdysozoa</taxon>
        <taxon>Nematoda</taxon>
        <taxon>Enoplea</taxon>
        <taxon>Dorylaimia</taxon>
        <taxon>Dioctophymatida</taxon>
        <taxon>Dioctophymatoidea</taxon>
        <taxon>Soboliphymatidae</taxon>
        <taxon>Soboliphyme</taxon>
    </lineage>
</organism>
<accession>A0A183ITH4</accession>
<evidence type="ECO:0000313" key="4">
    <source>
        <dbReference type="WBParaSite" id="SBAD_0000718601-mRNA-1"/>
    </source>
</evidence>
<dbReference type="WBParaSite" id="SBAD_0000718601-mRNA-1">
    <property type="protein sequence ID" value="SBAD_0000718601-mRNA-1"/>
    <property type="gene ID" value="SBAD_0000718601"/>
</dbReference>
<protein>
    <submittedName>
        <fullName evidence="4">Peptidase S1 domain-containing protein</fullName>
    </submittedName>
</protein>
<keyword evidence="1" id="KW-0732">Signal</keyword>
<gene>
    <name evidence="2" type="ORF">SBAD_LOCUS6921</name>
</gene>
<reference evidence="2 3" key="2">
    <citation type="submission" date="2018-11" db="EMBL/GenBank/DDBJ databases">
        <authorList>
            <consortium name="Pathogen Informatics"/>
        </authorList>
    </citation>
    <scope>NUCLEOTIDE SEQUENCE [LARGE SCALE GENOMIC DNA]</scope>
</reference>
<proteinExistence type="predicted"/>
<sequence length="100" mass="11286">MFAVWLLVLLPDHAQSYVCTHWNRRVYPMTKEIELYLGGMFSIGGADDYGTNADGLWPSMQLALLDVKNHPCVLKGYNLSIEIRDTRVSTLECVSTGIHK</sequence>
<feature type="chain" id="PRO_5043140202" evidence="1">
    <location>
        <begin position="17"/>
        <end position="100"/>
    </location>
</feature>
<reference evidence="4" key="1">
    <citation type="submission" date="2016-06" db="UniProtKB">
        <authorList>
            <consortium name="WormBaseParasite"/>
        </authorList>
    </citation>
    <scope>IDENTIFICATION</scope>
</reference>
<name>A0A183ITH4_9BILA</name>
<dbReference type="EMBL" id="UZAM01010161">
    <property type="protein sequence ID" value="VDP11136.1"/>
    <property type="molecule type" value="Genomic_DNA"/>
</dbReference>